<evidence type="ECO:0000313" key="1">
    <source>
        <dbReference type="EMBL" id="KCW85697.1"/>
    </source>
</evidence>
<organism evidence="1">
    <name type="scientific">Eucalyptus grandis</name>
    <name type="common">Flooded gum</name>
    <dbReference type="NCBI Taxonomy" id="71139"/>
    <lineage>
        <taxon>Eukaryota</taxon>
        <taxon>Viridiplantae</taxon>
        <taxon>Streptophyta</taxon>
        <taxon>Embryophyta</taxon>
        <taxon>Tracheophyta</taxon>
        <taxon>Spermatophyta</taxon>
        <taxon>Magnoliopsida</taxon>
        <taxon>eudicotyledons</taxon>
        <taxon>Gunneridae</taxon>
        <taxon>Pentapetalae</taxon>
        <taxon>rosids</taxon>
        <taxon>malvids</taxon>
        <taxon>Myrtales</taxon>
        <taxon>Myrtaceae</taxon>
        <taxon>Myrtoideae</taxon>
        <taxon>Eucalypteae</taxon>
        <taxon>Eucalyptus</taxon>
    </lineage>
</organism>
<gene>
    <name evidence="1" type="ORF">EUGRSUZ_B02474</name>
</gene>
<sequence>MSQVCQPTRSNVTLIIRCTCASGSDRFVMFTKESFHIRTGFSRKLNVGLFCRRSCSMWYSRANEIRPPAPFLLCSKPSFCMSCPEYAATSSVSRQMATQRHDS</sequence>
<dbReference type="EMBL" id="KK198754">
    <property type="protein sequence ID" value="KCW85697.1"/>
    <property type="molecule type" value="Genomic_DNA"/>
</dbReference>
<proteinExistence type="predicted"/>
<name>A0A059D524_EUCGR</name>
<protein>
    <submittedName>
        <fullName evidence="1">Uncharacterized protein</fullName>
    </submittedName>
</protein>
<dbReference type="InParanoid" id="A0A059D524"/>
<accession>A0A059D524</accession>
<dbReference type="Gramene" id="KCW85697">
    <property type="protein sequence ID" value="KCW85697"/>
    <property type="gene ID" value="EUGRSUZ_B02474"/>
</dbReference>
<reference evidence="1" key="1">
    <citation type="submission" date="2013-07" db="EMBL/GenBank/DDBJ databases">
        <title>The genome of Eucalyptus grandis.</title>
        <authorList>
            <person name="Schmutz J."/>
            <person name="Hayes R."/>
            <person name="Myburg A."/>
            <person name="Tuskan G."/>
            <person name="Grattapaglia D."/>
            <person name="Rokhsar D.S."/>
        </authorList>
    </citation>
    <scope>NUCLEOTIDE SEQUENCE</scope>
    <source>
        <tissue evidence="1">Leaf extractions</tissue>
    </source>
</reference>
<dbReference type="AlphaFoldDB" id="A0A059D524"/>